<dbReference type="InterPro" id="IPR050361">
    <property type="entry name" value="MPP/UQCRC_Complex"/>
</dbReference>
<dbReference type="EMBL" id="JQBR01000012">
    <property type="protein sequence ID" value="KRN65134.1"/>
    <property type="molecule type" value="Genomic_DNA"/>
</dbReference>
<evidence type="ECO:0000313" key="3">
    <source>
        <dbReference type="Proteomes" id="UP000051568"/>
    </source>
</evidence>
<dbReference type="Proteomes" id="UP000051568">
    <property type="component" value="Unassembled WGS sequence"/>
</dbReference>
<feature type="domain" description="Peptidase M16 C-terminal" evidence="1">
    <location>
        <begin position="180"/>
        <end position="355"/>
    </location>
</feature>
<proteinExistence type="predicted"/>
<dbReference type="InterPro" id="IPR007863">
    <property type="entry name" value="Peptidase_M16_C"/>
</dbReference>
<dbReference type="AlphaFoldDB" id="A0A0R2IKJ3"/>
<dbReference type="NCBIfam" id="NF047422">
    <property type="entry name" value="YfmF_fam"/>
    <property type="match status" value="1"/>
</dbReference>
<dbReference type="Gene3D" id="3.30.830.10">
    <property type="entry name" value="Metalloenzyme, LuxS/M16 peptidase-like"/>
    <property type="match status" value="2"/>
</dbReference>
<sequence length="423" mass="47743">MRIQLNTGVALTVIPVSQFKNTQISVHFLENASKKATSYRSLLANILETSSQRYSNQILVSQELSNLYGAGFGTSVMRKQTVHDLTFSLSLANNRYLENAENLLTNGVDFLKEMIFHPLVENKHFQERSFERQRSNLVAYIEALRDDKQSYAALQLQKLFFNQDEIQQIPAFGEADVIAKISNEALFQYYQTMLVSDPIEIYVVGNVDGNQVATLFTDWQLPSRQVRGIQIQPQIRPDKMTQIKTETQVIVQSKLDLAYRFPTDFRNPAYYAGIVFNALFGGSPLSKLFLNVREKASLAYYATSSIDVLNGLLVVQTGINTQDEDRVLAIINEQLRDIESGRFTDEDLEQIKTGLVSNYVASLDSERSYAARALTNSLVGSQVTAKEWLDGIQSVSRLEICEVAKKVQLQTVYFLSSEAKKHA</sequence>
<dbReference type="SUPFAM" id="SSF63411">
    <property type="entry name" value="LuxS/MPP-like metallohydrolase"/>
    <property type="match status" value="2"/>
</dbReference>
<dbReference type="GO" id="GO:0046872">
    <property type="term" value="F:metal ion binding"/>
    <property type="evidence" value="ECO:0007669"/>
    <property type="project" value="InterPro"/>
</dbReference>
<dbReference type="STRING" id="319652.IV80_GL000491"/>
<keyword evidence="3" id="KW-1185">Reference proteome</keyword>
<evidence type="ECO:0000313" key="2">
    <source>
        <dbReference type="EMBL" id="KRN65134.1"/>
    </source>
</evidence>
<protein>
    <recommendedName>
        <fullName evidence="1">Peptidase M16 C-terminal domain-containing protein</fullName>
    </recommendedName>
</protein>
<dbReference type="Pfam" id="PF05193">
    <property type="entry name" value="Peptidase_M16_C"/>
    <property type="match status" value="1"/>
</dbReference>
<dbReference type="PANTHER" id="PTHR11851:SF186">
    <property type="entry name" value="INACTIVE METALLOPROTEASE YMFF-RELATED"/>
    <property type="match status" value="1"/>
</dbReference>
<evidence type="ECO:0000259" key="1">
    <source>
        <dbReference type="Pfam" id="PF05193"/>
    </source>
</evidence>
<dbReference type="OrthoDB" id="9762085at2"/>
<dbReference type="PANTHER" id="PTHR11851">
    <property type="entry name" value="METALLOPROTEASE"/>
    <property type="match status" value="1"/>
</dbReference>
<dbReference type="InterPro" id="IPR011249">
    <property type="entry name" value="Metalloenz_LuxS/M16"/>
</dbReference>
<organism evidence="2 3">
    <name type="scientific">Pediococcus cellicola</name>
    <dbReference type="NCBI Taxonomy" id="319652"/>
    <lineage>
        <taxon>Bacteria</taxon>
        <taxon>Bacillati</taxon>
        <taxon>Bacillota</taxon>
        <taxon>Bacilli</taxon>
        <taxon>Lactobacillales</taxon>
        <taxon>Lactobacillaceae</taxon>
        <taxon>Pediococcus</taxon>
    </lineage>
</organism>
<dbReference type="RefSeq" id="WP_057752561.1">
    <property type="nucleotide sequence ID" value="NZ_BJVH01000011.1"/>
</dbReference>
<reference evidence="2 3" key="1">
    <citation type="journal article" date="2015" name="Genome Announc.">
        <title>Expanding the biotechnology potential of lactobacilli through comparative genomics of 213 strains and associated genera.</title>
        <authorList>
            <person name="Sun Z."/>
            <person name="Harris H.M."/>
            <person name="McCann A."/>
            <person name="Guo C."/>
            <person name="Argimon S."/>
            <person name="Zhang W."/>
            <person name="Yang X."/>
            <person name="Jeffery I.B."/>
            <person name="Cooney J.C."/>
            <person name="Kagawa T.F."/>
            <person name="Liu W."/>
            <person name="Song Y."/>
            <person name="Salvetti E."/>
            <person name="Wrobel A."/>
            <person name="Rasinkangas P."/>
            <person name="Parkhill J."/>
            <person name="Rea M.C."/>
            <person name="O'Sullivan O."/>
            <person name="Ritari J."/>
            <person name="Douillard F.P."/>
            <person name="Paul Ross R."/>
            <person name="Yang R."/>
            <person name="Briner A.E."/>
            <person name="Felis G.E."/>
            <person name="de Vos W.M."/>
            <person name="Barrangou R."/>
            <person name="Klaenhammer T.R."/>
            <person name="Caufield P.W."/>
            <person name="Cui Y."/>
            <person name="Zhang H."/>
            <person name="O'Toole P.W."/>
        </authorList>
    </citation>
    <scope>NUCLEOTIDE SEQUENCE [LARGE SCALE GENOMIC DNA]</scope>
    <source>
        <strain evidence="2 3">DSM 17757</strain>
    </source>
</reference>
<accession>A0A0R2IKJ3</accession>
<gene>
    <name evidence="2" type="ORF">IV80_GL000491</name>
</gene>
<name>A0A0R2IKJ3_9LACO</name>
<comment type="caution">
    <text evidence="2">The sequence shown here is derived from an EMBL/GenBank/DDBJ whole genome shotgun (WGS) entry which is preliminary data.</text>
</comment>
<dbReference type="PATRIC" id="fig|319652.3.peg.495"/>